<gene>
    <name evidence="1" type="ORF">BISU_0295</name>
</gene>
<dbReference type="RefSeq" id="WP_024463134.1">
    <property type="nucleotide sequence ID" value="NZ_CP062939.1"/>
</dbReference>
<evidence type="ECO:0000313" key="1">
    <source>
        <dbReference type="EMBL" id="KFJ03819.1"/>
    </source>
</evidence>
<protein>
    <submittedName>
        <fullName evidence="1">CTP synthase</fullName>
    </submittedName>
</protein>
<sequence>MNNNIEIKQLINTSKAQSRCLYGGNARQRAAVRRRAQTGAFVNPHYGLYAEQSYWTGLSPAQRYLHVLRALARKHPNWVFTSVSAAAIYQLECPWSLHDGMVYIASDSAINGYASRDVRKIFVAPIHAHIVNGLPVVTLERALVDFALRHKFPQALPIFDSAMRIYQYSQEKVIEICDSLRRDCGPVFRLLYYVDGRSENGGESFCRAVIIELGFIAPLLQQEFIDPKNPRKSYRVDFLWVLPDGRIIVAEFDGMRKYTDPSMTDWKTTRQVVREEREREDALRRAGVTTIVRIDYQEASLGYPLARKLRDAGVPMQQMAYTMQR</sequence>
<organism evidence="1 2">
    <name type="scientific">Bifidobacterium subtile</name>
    <dbReference type="NCBI Taxonomy" id="77635"/>
    <lineage>
        <taxon>Bacteria</taxon>
        <taxon>Bacillati</taxon>
        <taxon>Actinomycetota</taxon>
        <taxon>Actinomycetes</taxon>
        <taxon>Bifidobacteriales</taxon>
        <taxon>Bifidobacteriaceae</taxon>
        <taxon>Bifidobacterium</taxon>
    </lineage>
</organism>
<keyword evidence="2" id="KW-1185">Reference proteome</keyword>
<dbReference type="EMBL" id="JGZR01000006">
    <property type="protein sequence ID" value="KFJ03819.1"/>
    <property type="molecule type" value="Genomic_DNA"/>
</dbReference>
<dbReference type="Proteomes" id="UP000029055">
    <property type="component" value="Unassembled WGS sequence"/>
</dbReference>
<accession>A0A087E7R8</accession>
<proteinExistence type="predicted"/>
<dbReference type="STRING" id="77635.BISU_0295"/>
<dbReference type="OrthoDB" id="3172126at2"/>
<name>A0A087E7R8_9BIFI</name>
<dbReference type="AlphaFoldDB" id="A0A087E7R8"/>
<dbReference type="eggNOG" id="COG5340">
    <property type="taxonomic scope" value="Bacteria"/>
</dbReference>
<evidence type="ECO:0000313" key="2">
    <source>
        <dbReference type="Proteomes" id="UP000029055"/>
    </source>
</evidence>
<comment type="caution">
    <text evidence="1">The sequence shown here is derived from an EMBL/GenBank/DDBJ whole genome shotgun (WGS) entry which is preliminary data.</text>
</comment>
<reference evidence="1 2" key="1">
    <citation type="submission" date="2014-03" db="EMBL/GenBank/DDBJ databases">
        <title>Genomics of Bifidobacteria.</title>
        <authorList>
            <person name="Ventura M."/>
            <person name="Milani C."/>
            <person name="Lugli G.A."/>
        </authorList>
    </citation>
    <scope>NUCLEOTIDE SEQUENCE [LARGE SCALE GENOMIC DNA]</scope>
    <source>
        <strain evidence="1 2">LMG 11597</strain>
    </source>
</reference>